<sequence length="486" mass="55979">MFSVDPLVNYHVYDEWTLVPNMSTRTNPPDPILTHITRDEENLLLLYSTQTMATTLLRSIRRVSSVLTFSYPKTSFSVSTRSVVRSQIPIWFSTRHCVPLERLGFWCGSRNLSYGTVNLVIEGGKTKFETKEVEPPKKDKWKTKKRFKMQKKREKEKRKAANRRDPRHLGVKRKKKQKFASPEERIKCKLEKARIKEALLIERLKRYEVPKLQGPVVKPDGLTGEERHYLKKMTQKSSNYLQVGRRGLFGGVILNMHMHWKKHETVKVICKPCKPGQVHEYAQELARLSGGIPIHIFGNDTIIFYRGKNYIQPDLMSPIDTLSKKKALEKSKYEQSLESVRRFIAIAEKELELYYRHIALYGDPNNRNPLSMLDGPSLNTSGKGNHGIHNEKSVDSNSDYFSVNLSGAEADSTEMELSETEDENLSMNESDSEEDSILDDQERKVCFTTMHDETARSATGSSSMPKQKYPYNNKHILSEQMPITSE</sequence>
<feature type="compositionally biased region" description="Polar residues" evidence="3">
    <location>
        <begin position="456"/>
        <end position="465"/>
    </location>
</feature>
<dbReference type="Gene3D" id="3.30.110.60">
    <property type="entry name" value="YhbY-like"/>
    <property type="match status" value="1"/>
</dbReference>
<name>A0A6A4QP96_LUPAL</name>
<dbReference type="InterPro" id="IPR001890">
    <property type="entry name" value="RNA-binding_CRM"/>
</dbReference>
<evidence type="ECO:0000259" key="4">
    <source>
        <dbReference type="PROSITE" id="PS51295"/>
    </source>
</evidence>
<dbReference type="SMART" id="SM01103">
    <property type="entry name" value="CRS1_YhbY"/>
    <property type="match status" value="1"/>
</dbReference>
<feature type="compositionally biased region" description="Basic and acidic residues" evidence="3">
    <location>
        <begin position="157"/>
        <end position="168"/>
    </location>
</feature>
<dbReference type="InterPro" id="IPR040286">
    <property type="entry name" value="At3g25440-like"/>
</dbReference>
<keyword evidence="6" id="KW-1185">Reference proteome</keyword>
<evidence type="ECO:0000313" key="5">
    <source>
        <dbReference type="EMBL" id="KAE9616555.1"/>
    </source>
</evidence>
<dbReference type="OrthoDB" id="1936631at2759"/>
<proteinExistence type="predicted"/>
<keyword evidence="1 2" id="KW-0694">RNA-binding</keyword>
<protein>
    <submittedName>
        <fullName evidence="5">Putative RNA-binding, CRM domain-containing protein</fullName>
    </submittedName>
</protein>
<reference evidence="6" key="1">
    <citation type="journal article" date="2020" name="Nat. Commun.">
        <title>Genome sequence of the cluster root forming white lupin.</title>
        <authorList>
            <person name="Hufnagel B."/>
            <person name="Marques A."/>
            <person name="Soriano A."/>
            <person name="Marques L."/>
            <person name="Divol F."/>
            <person name="Doumas P."/>
            <person name="Sallet E."/>
            <person name="Mancinotti D."/>
            <person name="Carrere S."/>
            <person name="Marande W."/>
            <person name="Arribat S."/>
            <person name="Keller J."/>
            <person name="Huneau C."/>
            <person name="Blein T."/>
            <person name="Aime D."/>
            <person name="Laguerre M."/>
            <person name="Taylor J."/>
            <person name="Schubert V."/>
            <person name="Nelson M."/>
            <person name="Geu-Flores F."/>
            <person name="Crespi M."/>
            <person name="Gallardo-Guerrero K."/>
            <person name="Delaux P.-M."/>
            <person name="Salse J."/>
            <person name="Berges H."/>
            <person name="Guyot R."/>
            <person name="Gouzy J."/>
            <person name="Peret B."/>
        </authorList>
    </citation>
    <scope>NUCLEOTIDE SEQUENCE [LARGE SCALE GENOMIC DNA]</scope>
    <source>
        <strain evidence="6">cv. Amiga</strain>
    </source>
</reference>
<feature type="region of interest" description="Disordered" evidence="3">
    <location>
        <begin position="371"/>
        <end position="486"/>
    </location>
</feature>
<accession>A0A6A4QP96</accession>
<dbReference type="Proteomes" id="UP000447434">
    <property type="component" value="Chromosome 3"/>
</dbReference>
<feature type="compositionally biased region" description="Polar residues" evidence="3">
    <location>
        <begin position="395"/>
        <end position="405"/>
    </location>
</feature>
<gene>
    <name evidence="5" type="ORF">Lalb_Chr03g0026081</name>
</gene>
<organism evidence="5 6">
    <name type="scientific">Lupinus albus</name>
    <name type="common">White lupine</name>
    <name type="synonym">Lupinus termis</name>
    <dbReference type="NCBI Taxonomy" id="3870"/>
    <lineage>
        <taxon>Eukaryota</taxon>
        <taxon>Viridiplantae</taxon>
        <taxon>Streptophyta</taxon>
        <taxon>Embryophyta</taxon>
        <taxon>Tracheophyta</taxon>
        <taxon>Spermatophyta</taxon>
        <taxon>Magnoliopsida</taxon>
        <taxon>eudicotyledons</taxon>
        <taxon>Gunneridae</taxon>
        <taxon>Pentapetalae</taxon>
        <taxon>rosids</taxon>
        <taxon>fabids</taxon>
        <taxon>Fabales</taxon>
        <taxon>Fabaceae</taxon>
        <taxon>Papilionoideae</taxon>
        <taxon>50 kb inversion clade</taxon>
        <taxon>genistoids sensu lato</taxon>
        <taxon>core genistoids</taxon>
        <taxon>Genisteae</taxon>
        <taxon>Lupinus</taxon>
    </lineage>
</organism>
<feature type="compositionally biased region" description="Basic and acidic residues" evidence="3">
    <location>
        <begin position="440"/>
        <end position="455"/>
    </location>
</feature>
<dbReference type="AlphaFoldDB" id="A0A6A4QP96"/>
<dbReference type="PROSITE" id="PS51295">
    <property type="entry name" value="CRM"/>
    <property type="match status" value="1"/>
</dbReference>
<feature type="compositionally biased region" description="Basic residues" evidence="3">
    <location>
        <begin position="139"/>
        <end position="156"/>
    </location>
</feature>
<feature type="compositionally biased region" description="Basic residues" evidence="3">
    <location>
        <begin position="169"/>
        <end position="178"/>
    </location>
</feature>
<dbReference type="GO" id="GO:0003723">
    <property type="term" value="F:RNA binding"/>
    <property type="evidence" value="ECO:0007669"/>
    <property type="project" value="UniProtKB-UniRule"/>
</dbReference>
<comment type="caution">
    <text evidence="5">The sequence shown here is derived from an EMBL/GenBank/DDBJ whole genome shotgun (WGS) entry which is preliminary data.</text>
</comment>
<evidence type="ECO:0000256" key="3">
    <source>
        <dbReference type="SAM" id="MobiDB-lite"/>
    </source>
</evidence>
<dbReference type="EMBL" id="WOCE01000003">
    <property type="protein sequence ID" value="KAE9616555.1"/>
    <property type="molecule type" value="Genomic_DNA"/>
</dbReference>
<dbReference type="SUPFAM" id="SSF75471">
    <property type="entry name" value="YhbY-like"/>
    <property type="match status" value="1"/>
</dbReference>
<evidence type="ECO:0000256" key="2">
    <source>
        <dbReference type="PROSITE-ProRule" id="PRU00626"/>
    </source>
</evidence>
<dbReference type="PANTHER" id="PTHR31426">
    <property type="entry name" value="GROUP II INTRON SPLICING FACTOR CRS1-LIKE"/>
    <property type="match status" value="1"/>
</dbReference>
<dbReference type="InterPro" id="IPR035920">
    <property type="entry name" value="YhbY-like_sf"/>
</dbReference>
<feature type="region of interest" description="Disordered" evidence="3">
    <location>
        <begin position="131"/>
        <end position="180"/>
    </location>
</feature>
<feature type="compositionally biased region" description="Acidic residues" evidence="3">
    <location>
        <begin position="411"/>
        <end position="439"/>
    </location>
</feature>
<evidence type="ECO:0000313" key="6">
    <source>
        <dbReference type="Proteomes" id="UP000447434"/>
    </source>
</evidence>
<dbReference type="PANTHER" id="PTHR31426:SF2">
    <property type="entry name" value="OS01G0958400 PROTEIN"/>
    <property type="match status" value="1"/>
</dbReference>
<dbReference type="Pfam" id="PF01985">
    <property type="entry name" value="CRS1_YhbY"/>
    <property type="match status" value="1"/>
</dbReference>
<feature type="domain" description="CRM" evidence="4">
    <location>
        <begin position="220"/>
        <end position="317"/>
    </location>
</feature>
<evidence type="ECO:0000256" key="1">
    <source>
        <dbReference type="ARBA" id="ARBA00022884"/>
    </source>
</evidence>